<dbReference type="GO" id="GO:0006281">
    <property type="term" value="P:DNA repair"/>
    <property type="evidence" value="ECO:0007669"/>
    <property type="project" value="UniProtKB-KW"/>
</dbReference>
<name>A0A9D9E8B2_9LACO</name>
<dbReference type="CDD" id="cd03241">
    <property type="entry name" value="ABC_RecN"/>
    <property type="match status" value="2"/>
</dbReference>
<dbReference type="GO" id="GO:0006310">
    <property type="term" value="P:DNA recombination"/>
    <property type="evidence" value="ECO:0007669"/>
    <property type="project" value="InterPro"/>
</dbReference>
<dbReference type="AlphaFoldDB" id="A0A9D9E8B2"/>
<dbReference type="FunFam" id="3.40.50.300:FF:000319">
    <property type="entry name" value="DNA repair protein RecN"/>
    <property type="match status" value="1"/>
</dbReference>
<dbReference type="PIRSF" id="PIRSF003128">
    <property type="entry name" value="RecN"/>
    <property type="match status" value="1"/>
</dbReference>
<evidence type="ECO:0000313" key="13">
    <source>
        <dbReference type="Proteomes" id="UP000823614"/>
    </source>
</evidence>
<evidence type="ECO:0000256" key="10">
    <source>
        <dbReference type="SAM" id="Coils"/>
    </source>
</evidence>
<feature type="coiled-coil region" evidence="10">
    <location>
        <begin position="193"/>
        <end position="240"/>
    </location>
</feature>
<comment type="similarity">
    <text evidence="2 9">Belongs to the RecN family.</text>
</comment>
<proteinExistence type="inferred from homology"/>
<dbReference type="Proteomes" id="UP000823614">
    <property type="component" value="Unassembled WGS sequence"/>
</dbReference>
<organism evidence="12 13">
    <name type="scientific">Candidatus Gallilactobacillus intestinavium</name>
    <dbReference type="NCBI Taxonomy" id="2840838"/>
    <lineage>
        <taxon>Bacteria</taxon>
        <taxon>Bacillati</taxon>
        <taxon>Bacillota</taxon>
        <taxon>Bacilli</taxon>
        <taxon>Lactobacillales</taxon>
        <taxon>Lactobacillaceae</taxon>
        <taxon>Lactobacillaceae incertae sedis</taxon>
        <taxon>Candidatus Gallilactobacillus</taxon>
    </lineage>
</organism>
<evidence type="ECO:0000256" key="3">
    <source>
        <dbReference type="ARBA" id="ARBA00021315"/>
    </source>
</evidence>
<dbReference type="SUPFAM" id="SSF52540">
    <property type="entry name" value="P-loop containing nucleoside triphosphate hydrolases"/>
    <property type="match status" value="1"/>
</dbReference>
<evidence type="ECO:0000256" key="2">
    <source>
        <dbReference type="ARBA" id="ARBA00009441"/>
    </source>
</evidence>
<evidence type="ECO:0000259" key="11">
    <source>
        <dbReference type="Pfam" id="PF02463"/>
    </source>
</evidence>
<gene>
    <name evidence="12" type="primary">recN</name>
    <name evidence="12" type="ORF">IAA89_05710</name>
</gene>
<reference evidence="12" key="2">
    <citation type="journal article" date="2021" name="PeerJ">
        <title>Extensive microbial diversity within the chicken gut microbiome revealed by metagenomics and culture.</title>
        <authorList>
            <person name="Gilroy R."/>
            <person name="Ravi A."/>
            <person name="Getino M."/>
            <person name="Pursley I."/>
            <person name="Horton D.L."/>
            <person name="Alikhan N.F."/>
            <person name="Baker D."/>
            <person name="Gharbi K."/>
            <person name="Hall N."/>
            <person name="Watson M."/>
            <person name="Adriaenssens E.M."/>
            <person name="Foster-Nyarko E."/>
            <person name="Jarju S."/>
            <person name="Secka A."/>
            <person name="Antonio M."/>
            <person name="Oren A."/>
            <person name="Chaudhuri R.R."/>
            <person name="La Ragione R."/>
            <person name="Hildebrand F."/>
            <person name="Pallen M.J."/>
        </authorList>
    </citation>
    <scope>NUCLEOTIDE SEQUENCE</scope>
    <source>
        <strain evidence="12">C6-149</strain>
    </source>
</reference>
<reference evidence="12" key="1">
    <citation type="submission" date="2020-10" db="EMBL/GenBank/DDBJ databases">
        <authorList>
            <person name="Gilroy R."/>
        </authorList>
    </citation>
    <scope>NUCLEOTIDE SEQUENCE</scope>
    <source>
        <strain evidence="12">C6-149</strain>
    </source>
</reference>
<dbReference type="EMBL" id="JADIMP010000093">
    <property type="protein sequence ID" value="MBO8441908.1"/>
    <property type="molecule type" value="Genomic_DNA"/>
</dbReference>
<keyword evidence="10" id="KW-0175">Coiled coil</keyword>
<feature type="domain" description="RecF/RecN/SMC N-terminal" evidence="11">
    <location>
        <begin position="1"/>
        <end position="512"/>
    </location>
</feature>
<dbReference type="InterPro" id="IPR004604">
    <property type="entry name" value="DNA_recomb/repair_RecN"/>
</dbReference>
<evidence type="ECO:0000256" key="1">
    <source>
        <dbReference type="ARBA" id="ARBA00003618"/>
    </source>
</evidence>
<dbReference type="PANTHER" id="PTHR11059">
    <property type="entry name" value="DNA REPAIR PROTEIN RECN"/>
    <property type="match status" value="1"/>
</dbReference>
<evidence type="ECO:0000256" key="7">
    <source>
        <dbReference type="ARBA" id="ARBA00023204"/>
    </source>
</evidence>
<evidence type="ECO:0000313" key="12">
    <source>
        <dbReference type="EMBL" id="MBO8441908.1"/>
    </source>
</evidence>
<evidence type="ECO:0000256" key="5">
    <source>
        <dbReference type="ARBA" id="ARBA00022763"/>
    </source>
</evidence>
<evidence type="ECO:0000256" key="9">
    <source>
        <dbReference type="PIRNR" id="PIRNR003128"/>
    </source>
</evidence>
<keyword evidence="5 9" id="KW-0227">DNA damage</keyword>
<dbReference type="NCBIfam" id="TIGR00634">
    <property type="entry name" value="recN"/>
    <property type="match status" value="1"/>
</dbReference>
<evidence type="ECO:0000256" key="4">
    <source>
        <dbReference type="ARBA" id="ARBA00022741"/>
    </source>
</evidence>
<evidence type="ECO:0000256" key="6">
    <source>
        <dbReference type="ARBA" id="ARBA00022840"/>
    </source>
</evidence>
<keyword evidence="4" id="KW-0547">Nucleotide-binding</keyword>
<feature type="coiled-coil region" evidence="10">
    <location>
        <begin position="324"/>
        <end position="361"/>
    </location>
</feature>
<accession>A0A9D9E8B2</accession>
<dbReference type="FunFam" id="3.40.50.300:FF:000356">
    <property type="entry name" value="DNA repair protein RecN"/>
    <property type="match status" value="1"/>
</dbReference>
<keyword evidence="7 9" id="KW-0234">DNA repair</keyword>
<keyword evidence="6" id="KW-0067">ATP-binding</keyword>
<protein>
    <recommendedName>
        <fullName evidence="3 9">DNA repair protein RecN</fullName>
    </recommendedName>
    <alternativeName>
        <fullName evidence="8 9">Recombination protein N</fullName>
    </alternativeName>
</protein>
<comment type="caution">
    <text evidence="12">The sequence shown here is derived from an EMBL/GenBank/DDBJ whole genome shotgun (WGS) entry which is preliminary data.</text>
</comment>
<dbReference type="InterPro" id="IPR027417">
    <property type="entry name" value="P-loop_NTPase"/>
</dbReference>
<dbReference type="InterPro" id="IPR003395">
    <property type="entry name" value="RecF/RecN/SMC_N"/>
</dbReference>
<dbReference type="GO" id="GO:0005524">
    <property type="term" value="F:ATP binding"/>
    <property type="evidence" value="ECO:0007669"/>
    <property type="project" value="UniProtKB-KW"/>
</dbReference>
<evidence type="ECO:0000256" key="8">
    <source>
        <dbReference type="ARBA" id="ARBA00033408"/>
    </source>
</evidence>
<dbReference type="GO" id="GO:0043590">
    <property type="term" value="C:bacterial nucleoid"/>
    <property type="evidence" value="ECO:0007669"/>
    <property type="project" value="TreeGrafter"/>
</dbReference>
<dbReference type="GO" id="GO:0009432">
    <property type="term" value="P:SOS response"/>
    <property type="evidence" value="ECO:0007669"/>
    <property type="project" value="TreeGrafter"/>
</dbReference>
<sequence>MLQELSIKDFAIISDLNIEFEDKMNALTGETGAGKSIIIDAVGLLIGGRSSVEYIRNGCNKALLQGLFLIKNSQSNVFRFLDDLGIDYEDNQILIDRELNVNGRNVCRINGTLVNISTLKKLGAMMVDIHGQNEHQQLMNIKNHLGMLDNYDQSIQSVLVDYQKSYVQYIDLKQKLIQKQEHFQEFAQRLDILKFQIDEIESAQLQVNEEEELLHEKEYLNNYQQISEAIQNSLTSLNNDDLQGDSAVDQIGTALNELQSISDINDNYAKLSESLSNVYYELQDIVDQLTDEISTQDYDEGRLNEVEERLNLIHQLKRKYGSSIKEILDYLEEIKKELADMEELQDNDDQLEKRLTIVEDELSKKAAILSEKRKQIAEVLTNDVNEQLHQLCMEKAKFKVVFHENDIFSVDGLDKIEFYVQTNVGEGLKPLVKIASGGELSRIMLALKTVFAKQQNITSIIFDEIDTGVSGRVAQAIANKIKAIADYSQVLCITHLPQVAATAETQFYIEKQVHNNRTETTVTKLTEKERITKIATMLSGDKITDASIEQAKALLMKN</sequence>
<comment type="function">
    <text evidence="1 9">May be involved in recombinational repair of damaged DNA.</text>
</comment>
<dbReference type="PANTHER" id="PTHR11059:SF0">
    <property type="entry name" value="DNA REPAIR PROTEIN RECN"/>
    <property type="match status" value="1"/>
</dbReference>
<dbReference type="Gene3D" id="3.40.50.300">
    <property type="entry name" value="P-loop containing nucleotide triphosphate hydrolases"/>
    <property type="match status" value="2"/>
</dbReference>
<dbReference type="Pfam" id="PF02463">
    <property type="entry name" value="SMC_N"/>
    <property type="match status" value="1"/>
</dbReference>